<evidence type="ECO:0000313" key="2">
    <source>
        <dbReference type="WBParaSite" id="Hba_11752"/>
    </source>
</evidence>
<evidence type="ECO:0000313" key="1">
    <source>
        <dbReference type="Proteomes" id="UP000095283"/>
    </source>
</evidence>
<name>A0A1I7X2E0_HETBA</name>
<organism evidence="1 2">
    <name type="scientific">Heterorhabditis bacteriophora</name>
    <name type="common">Entomopathogenic nematode worm</name>
    <dbReference type="NCBI Taxonomy" id="37862"/>
    <lineage>
        <taxon>Eukaryota</taxon>
        <taxon>Metazoa</taxon>
        <taxon>Ecdysozoa</taxon>
        <taxon>Nematoda</taxon>
        <taxon>Chromadorea</taxon>
        <taxon>Rhabditida</taxon>
        <taxon>Rhabditina</taxon>
        <taxon>Rhabditomorpha</taxon>
        <taxon>Strongyloidea</taxon>
        <taxon>Heterorhabditidae</taxon>
        <taxon>Heterorhabditis</taxon>
    </lineage>
</organism>
<reference evidence="2" key="1">
    <citation type="submission" date="2016-11" db="UniProtKB">
        <authorList>
            <consortium name="WormBaseParasite"/>
        </authorList>
    </citation>
    <scope>IDENTIFICATION</scope>
</reference>
<dbReference type="Proteomes" id="UP000095283">
    <property type="component" value="Unplaced"/>
</dbReference>
<accession>A0A1I7X2E0</accession>
<sequence>MSVFVKGRFTFTLSLRKQGNSDGENGLAWLCVRNRSLIVSCVRATLPCINLAYIVTMRRLMILKHPEMEMGFGSFPDKSLYSSRRLLPNK</sequence>
<protein>
    <submittedName>
        <fullName evidence="2">Ovule protein</fullName>
    </submittedName>
</protein>
<proteinExistence type="predicted"/>
<dbReference type="AlphaFoldDB" id="A0A1I7X2E0"/>
<dbReference type="WBParaSite" id="Hba_11752">
    <property type="protein sequence ID" value="Hba_11752"/>
    <property type="gene ID" value="Hba_11752"/>
</dbReference>
<keyword evidence="1" id="KW-1185">Reference proteome</keyword>